<feature type="transmembrane region" description="Helical" evidence="1">
    <location>
        <begin position="52"/>
        <end position="74"/>
    </location>
</feature>
<keyword evidence="1" id="KW-1133">Transmembrane helix</keyword>
<dbReference type="PANTHER" id="PTHR13219">
    <property type="entry name" value="TRANSMEMBRANE PROTEIN 94"/>
    <property type="match status" value="1"/>
</dbReference>
<reference evidence="2 3" key="1">
    <citation type="submission" date="2014-03" db="EMBL/GenBank/DDBJ databases">
        <title>Draft genome of the hookworm Oesophagostomum dentatum.</title>
        <authorList>
            <person name="Mitreva M."/>
        </authorList>
    </citation>
    <scope>NUCLEOTIDE SEQUENCE [LARGE SCALE GENOMIC DNA]</scope>
    <source>
        <strain evidence="2 3">OD-Hann</strain>
    </source>
</reference>
<feature type="transmembrane region" description="Helical" evidence="1">
    <location>
        <begin position="21"/>
        <end position="40"/>
    </location>
</feature>
<keyword evidence="1" id="KW-0812">Transmembrane</keyword>
<evidence type="ECO:0000313" key="2">
    <source>
        <dbReference type="EMBL" id="KHJ81023.1"/>
    </source>
</evidence>
<sequence>MGCWNLSSRISSNFSLPRNSLVGNATLTCSFVDVVCSVATDHISDVPLSTASIRHIIGLYQVVFLCALSSAWVYPLSSFWNDNPALCLPWTATCVLCLGTQIAFSYASGVPLHSVLSVFSLSGLVVWTLIILIVNEIVKVRSIRSFTREQRRTKLGFDTKLGMNSPY</sequence>
<name>A0A0B1S6P7_OESDE</name>
<accession>A0A0B1S6P7</accession>
<feature type="transmembrane region" description="Helical" evidence="1">
    <location>
        <begin position="86"/>
        <end position="106"/>
    </location>
</feature>
<organism evidence="2 3">
    <name type="scientific">Oesophagostomum dentatum</name>
    <name type="common">Nodular worm</name>
    <dbReference type="NCBI Taxonomy" id="61180"/>
    <lineage>
        <taxon>Eukaryota</taxon>
        <taxon>Metazoa</taxon>
        <taxon>Ecdysozoa</taxon>
        <taxon>Nematoda</taxon>
        <taxon>Chromadorea</taxon>
        <taxon>Rhabditida</taxon>
        <taxon>Rhabditina</taxon>
        <taxon>Rhabditomorpha</taxon>
        <taxon>Strongyloidea</taxon>
        <taxon>Strongylidae</taxon>
        <taxon>Oesophagostomum</taxon>
    </lineage>
</organism>
<dbReference type="OrthoDB" id="5867045at2759"/>
<dbReference type="AlphaFoldDB" id="A0A0B1S6P7"/>
<keyword evidence="1" id="KW-0472">Membrane</keyword>
<dbReference type="EMBL" id="KN595279">
    <property type="protein sequence ID" value="KHJ81023.1"/>
    <property type="molecule type" value="Genomic_DNA"/>
</dbReference>
<dbReference type="PANTHER" id="PTHR13219:SF6">
    <property type="entry name" value="TRANSMEMBRANE PROTEIN 94"/>
    <property type="match status" value="1"/>
</dbReference>
<gene>
    <name evidence="2" type="ORF">OESDEN_19295</name>
</gene>
<evidence type="ECO:0008006" key="4">
    <source>
        <dbReference type="Google" id="ProtNLM"/>
    </source>
</evidence>
<proteinExistence type="predicted"/>
<evidence type="ECO:0000256" key="1">
    <source>
        <dbReference type="SAM" id="Phobius"/>
    </source>
</evidence>
<dbReference type="InterPro" id="IPR039720">
    <property type="entry name" value="TMEM94"/>
</dbReference>
<evidence type="ECO:0000313" key="3">
    <source>
        <dbReference type="Proteomes" id="UP000053660"/>
    </source>
</evidence>
<dbReference type="Proteomes" id="UP000053660">
    <property type="component" value="Unassembled WGS sequence"/>
</dbReference>
<keyword evidence="3" id="KW-1185">Reference proteome</keyword>
<protein>
    <recommendedName>
        <fullName evidence="4">Cation transporting ATPase</fullName>
    </recommendedName>
</protein>
<feature type="transmembrane region" description="Helical" evidence="1">
    <location>
        <begin position="112"/>
        <end position="134"/>
    </location>
</feature>